<dbReference type="EMBL" id="FN554968">
    <property type="protein sequence ID" value="CBH11489.1"/>
    <property type="molecule type" value="Genomic_DNA"/>
</dbReference>
<reference evidence="2" key="1">
    <citation type="journal article" date="2010" name="PLoS Negl. Trop. Dis.">
        <title>The genome sequence of Trypanosoma brucei gambiense, causative agent of chronic human african trypanosomiasis.</title>
        <authorList>
            <person name="Jackson A.P."/>
            <person name="Sanders M."/>
            <person name="Berry A."/>
            <person name="McQuillan J."/>
            <person name="Aslett M.A."/>
            <person name="Quail M.A."/>
            <person name="Chukualim B."/>
            <person name="Capewell P."/>
            <person name="MacLeod A."/>
            <person name="Melville S.E."/>
            <person name="Gibson W."/>
            <person name="Barry J.D."/>
            <person name="Berriman M."/>
            <person name="Hertz-Fowler C."/>
        </authorList>
    </citation>
    <scope>NUCLEOTIDE SEQUENCE [LARGE SCALE GENOMIC DNA]</scope>
    <source>
        <strain evidence="2">MHOM/CI/86/DAL972</strain>
    </source>
</reference>
<sequence length="185" mass="20123">MVRTGKVEVDGQRKGEQLKNKIALSQATKYATLETTKKPKLTCKQGNNAAGTGKWTSSAATMRGCSTTSDQAVILLDLSTYKLLDDPKPELVALKTGNNNDHCHSTTDKDKETMPADNDVLGAICELDKIKTIAVKDLEQTTLSELKQSPEAQGALAMLYGKDSIGSSKLEKTVKLLFETRNENF</sequence>
<proteinExistence type="predicted"/>
<evidence type="ECO:0000313" key="2">
    <source>
        <dbReference type="Proteomes" id="UP000002316"/>
    </source>
</evidence>
<gene>
    <name evidence="1" type="ORF">TbgDal_V6290</name>
</gene>
<organism evidence="1 2">
    <name type="scientific">Trypanosoma brucei gambiense (strain MHOM/CI/86/DAL972)</name>
    <dbReference type="NCBI Taxonomy" id="679716"/>
    <lineage>
        <taxon>Eukaryota</taxon>
        <taxon>Discoba</taxon>
        <taxon>Euglenozoa</taxon>
        <taxon>Kinetoplastea</taxon>
        <taxon>Metakinetoplastina</taxon>
        <taxon>Trypanosomatida</taxon>
        <taxon>Trypanosomatidae</taxon>
        <taxon>Trypanosoma</taxon>
    </lineage>
</organism>
<dbReference type="Proteomes" id="UP000002316">
    <property type="component" value="Chromosome 5"/>
</dbReference>
<accession>C9ZQ11</accession>
<dbReference type="AlphaFoldDB" id="C9ZQ11"/>
<dbReference type="GeneID" id="23861656"/>
<dbReference type="RefSeq" id="XP_011773776.1">
    <property type="nucleotide sequence ID" value="XM_011775474.1"/>
</dbReference>
<protein>
    <submittedName>
        <fullName evidence="1">Uncharacterized protein</fullName>
    </submittedName>
</protein>
<dbReference type="KEGG" id="tbg:TbgDal_V6290"/>
<name>C9ZQ11_TRYB9</name>
<evidence type="ECO:0000313" key="1">
    <source>
        <dbReference type="EMBL" id="CBH11489.1"/>
    </source>
</evidence>